<dbReference type="RefSeq" id="WP_108639466.1">
    <property type="nucleotide sequence ID" value="NZ_QCYG01000001.1"/>
</dbReference>
<feature type="transmembrane region" description="Helical" evidence="2">
    <location>
        <begin position="106"/>
        <end position="121"/>
    </location>
</feature>
<feature type="transmembrane region" description="Helical" evidence="2">
    <location>
        <begin position="74"/>
        <end position="94"/>
    </location>
</feature>
<proteinExistence type="predicted"/>
<evidence type="ECO:0000256" key="1">
    <source>
        <dbReference type="SAM" id="MobiDB-lite"/>
    </source>
</evidence>
<accession>A0A2T7G1L5</accession>
<evidence type="ECO:0000256" key="2">
    <source>
        <dbReference type="SAM" id="Phobius"/>
    </source>
</evidence>
<keyword evidence="2" id="KW-0812">Transmembrane</keyword>
<dbReference type="OrthoDB" id="7355053at2"/>
<dbReference type="InterPro" id="IPR021497">
    <property type="entry name" value="GTA_holin_3TM"/>
</dbReference>
<dbReference type="Pfam" id="PF11351">
    <property type="entry name" value="GTA_holin_3TM"/>
    <property type="match status" value="1"/>
</dbReference>
<dbReference type="AlphaFoldDB" id="A0A2T7G1L5"/>
<evidence type="ECO:0000313" key="3">
    <source>
        <dbReference type="EMBL" id="PVA08312.1"/>
    </source>
</evidence>
<organism evidence="3 4">
    <name type="scientific">Thalassorhabdomicrobium marinisediminis</name>
    <dbReference type="NCBI Taxonomy" id="2170577"/>
    <lineage>
        <taxon>Bacteria</taxon>
        <taxon>Pseudomonadati</taxon>
        <taxon>Pseudomonadota</taxon>
        <taxon>Alphaproteobacteria</taxon>
        <taxon>Rhodobacterales</taxon>
        <taxon>Paracoccaceae</taxon>
        <taxon>Thalassorhabdomicrobium</taxon>
    </lineage>
</organism>
<evidence type="ECO:0000313" key="4">
    <source>
        <dbReference type="Proteomes" id="UP000244817"/>
    </source>
</evidence>
<keyword evidence="4" id="KW-1185">Reference proteome</keyword>
<keyword evidence="2" id="KW-1133">Transmembrane helix</keyword>
<dbReference type="Proteomes" id="UP000244817">
    <property type="component" value="Unassembled WGS sequence"/>
</dbReference>
<feature type="region of interest" description="Disordered" evidence="1">
    <location>
        <begin position="162"/>
        <end position="191"/>
    </location>
</feature>
<dbReference type="EMBL" id="QCYG01000001">
    <property type="protein sequence ID" value="PVA08312.1"/>
    <property type="molecule type" value="Genomic_DNA"/>
</dbReference>
<name>A0A2T7G1L5_9RHOB</name>
<keyword evidence="2" id="KW-0472">Membrane</keyword>
<feature type="compositionally biased region" description="Polar residues" evidence="1">
    <location>
        <begin position="162"/>
        <end position="181"/>
    </location>
</feature>
<sequence>MGLIDRIFTTIFGGGRNVIVETAEVFRENSEKGAARDAALREQALQQYAAEFAVARVGRFDRLMDGLNRLPRPLLAFGTIGLFVVAMVDPVWFSTRMQGISLVPDPLWWLMGAIVSFYFGARHQAHTQEFQRSIAQTLARVPTVVENTRALEALRATTPQIADTAPSAATTQAAVTPQDNPALQDWTAARR</sequence>
<reference evidence="3 4" key="1">
    <citation type="submission" date="2018-04" db="EMBL/GenBank/DDBJ databases">
        <title>Pelagivirga bohaiensis gen. nov., sp. nov., a bacterium isolated from the Bohai Sea.</title>
        <authorList>
            <person name="Ji X."/>
        </authorList>
    </citation>
    <scope>NUCLEOTIDE SEQUENCE [LARGE SCALE GENOMIC DNA]</scope>
    <source>
        <strain evidence="3 4">BH-SD16</strain>
    </source>
</reference>
<protein>
    <submittedName>
        <fullName evidence="3">Carboxylesterase</fullName>
    </submittedName>
</protein>
<comment type="caution">
    <text evidence="3">The sequence shown here is derived from an EMBL/GenBank/DDBJ whole genome shotgun (WGS) entry which is preliminary data.</text>
</comment>
<gene>
    <name evidence="3" type="ORF">DC363_02150</name>
</gene>